<dbReference type="EMBL" id="CAIT01000005">
    <property type="protein sequence ID" value="CCH52663.1"/>
    <property type="molecule type" value="Genomic_DNA"/>
</dbReference>
<evidence type="ECO:0000313" key="3">
    <source>
        <dbReference type="Proteomes" id="UP000009309"/>
    </source>
</evidence>
<evidence type="ECO:0008006" key="4">
    <source>
        <dbReference type="Google" id="ProtNLM"/>
    </source>
</evidence>
<dbReference type="InterPro" id="IPR032593">
    <property type="entry name" value="DUF4907"/>
</dbReference>
<dbReference type="OrthoDB" id="674043at2"/>
<keyword evidence="1" id="KW-0472">Membrane</keyword>
<dbReference type="Proteomes" id="UP000009309">
    <property type="component" value="Unassembled WGS sequence"/>
</dbReference>
<keyword evidence="3" id="KW-1185">Reference proteome</keyword>
<accession>I2GFI8</accession>
<keyword evidence="1" id="KW-1133">Transmembrane helix</keyword>
<feature type="transmembrane region" description="Helical" evidence="1">
    <location>
        <begin position="23"/>
        <end position="42"/>
    </location>
</feature>
<dbReference type="eggNOG" id="ENOG5033AXS">
    <property type="taxonomic scope" value="Bacteria"/>
</dbReference>
<evidence type="ECO:0000256" key="1">
    <source>
        <dbReference type="SAM" id="Phobius"/>
    </source>
</evidence>
<gene>
    <name evidence="2" type="ORF">BN8_01678</name>
</gene>
<protein>
    <recommendedName>
        <fullName evidence="4">DUF4907 domain-containing protein</fullName>
    </recommendedName>
</protein>
<proteinExistence type="predicted"/>
<keyword evidence="1" id="KW-0812">Transmembrane</keyword>
<name>I2GFI8_9BACT</name>
<dbReference type="STRING" id="1185876.BN8_01678"/>
<comment type="caution">
    <text evidence="2">The sequence shown here is derived from an EMBL/GenBank/DDBJ whole genome shotgun (WGS) entry which is preliminary data.</text>
</comment>
<dbReference type="AlphaFoldDB" id="I2GFI8"/>
<dbReference type="Pfam" id="PF16250">
    <property type="entry name" value="DUF4907"/>
    <property type="match status" value="1"/>
</dbReference>
<evidence type="ECO:0000313" key="2">
    <source>
        <dbReference type="EMBL" id="CCH52663.1"/>
    </source>
</evidence>
<organism evidence="2 3">
    <name type="scientific">Fibrisoma limi BUZ 3</name>
    <dbReference type="NCBI Taxonomy" id="1185876"/>
    <lineage>
        <taxon>Bacteria</taxon>
        <taxon>Pseudomonadati</taxon>
        <taxon>Bacteroidota</taxon>
        <taxon>Cytophagia</taxon>
        <taxon>Cytophagales</taxon>
        <taxon>Spirosomataceae</taxon>
        <taxon>Fibrisoma</taxon>
    </lineage>
</organism>
<sequence length="117" mass="13471">MICGNLILIRNATAMIKPTNRIWGTWLVLGLWAVLLSAYWLFGRHPRYALRVFQTEAGWVYEIRQGAKPLIYQPVVPGLSGQQRFTDEAHARRVGERVLSKLQQGEFPPTLRPEEVR</sequence>
<reference evidence="2 3" key="1">
    <citation type="journal article" date="2012" name="J. Bacteriol.">
        <title>Genome Sequence of the Filamentous Bacterium Fibrisoma limi BUZ 3T.</title>
        <authorList>
            <person name="Filippini M."/>
            <person name="Qi W."/>
            <person name="Jaenicke S."/>
            <person name="Goesmann A."/>
            <person name="Smits T.H."/>
            <person name="Bagheri H.C."/>
        </authorList>
    </citation>
    <scope>NUCLEOTIDE SEQUENCE [LARGE SCALE GENOMIC DNA]</scope>
    <source>
        <strain evidence="3">BUZ 3T</strain>
    </source>
</reference>